<dbReference type="NCBIfam" id="TIGR01311">
    <property type="entry name" value="glycerol_kin"/>
    <property type="match status" value="1"/>
</dbReference>
<evidence type="ECO:0000313" key="15">
    <source>
        <dbReference type="Proteomes" id="UP000054600"/>
    </source>
</evidence>
<gene>
    <name evidence="14" type="primary">glpK</name>
    <name evidence="14" type="ORF">Lsha_1597</name>
</gene>
<dbReference type="Pfam" id="PF02782">
    <property type="entry name" value="FGGY_C"/>
    <property type="match status" value="1"/>
</dbReference>
<evidence type="ECO:0000256" key="10">
    <source>
        <dbReference type="ARBA" id="ARBA00052101"/>
    </source>
</evidence>
<evidence type="ECO:0000256" key="5">
    <source>
        <dbReference type="ARBA" id="ARBA00022741"/>
    </source>
</evidence>
<comment type="pathway">
    <text evidence="1">Polyol metabolism; glycerol degradation via glycerol kinase pathway; sn-glycerol 3-phosphate from glycerol: step 1/1.</text>
</comment>
<dbReference type="InterPro" id="IPR005999">
    <property type="entry name" value="Glycerol_kin"/>
</dbReference>
<dbReference type="PIRSF" id="PIRSF000538">
    <property type="entry name" value="GlpK"/>
    <property type="match status" value="1"/>
</dbReference>
<dbReference type="Pfam" id="PF00370">
    <property type="entry name" value="FGGY_N"/>
    <property type="match status" value="1"/>
</dbReference>
<keyword evidence="15" id="KW-1185">Reference proteome</keyword>
<dbReference type="GO" id="GO:0006072">
    <property type="term" value="P:glycerol-3-phosphate metabolic process"/>
    <property type="evidence" value="ECO:0007669"/>
    <property type="project" value="InterPro"/>
</dbReference>
<dbReference type="GO" id="GO:0005829">
    <property type="term" value="C:cytosol"/>
    <property type="evidence" value="ECO:0007669"/>
    <property type="project" value="TreeGrafter"/>
</dbReference>
<comment type="catalytic activity">
    <reaction evidence="10">
        <text>glycerol + ATP = sn-glycerol 3-phosphate + ADP + H(+)</text>
        <dbReference type="Rhea" id="RHEA:21644"/>
        <dbReference type="ChEBI" id="CHEBI:15378"/>
        <dbReference type="ChEBI" id="CHEBI:17754"/>
        <dbReference type="ChEBI" id="CHEBI:30616"/>
        <dbReference type="ChEBI" id="CHEBI:57597"/>
        <dbReference type="ChEBI" id="CHEBI:456216"/>
        <dbReference type="EC" id="2.7.1.30"/>
    </reaction>
</comment>
<reference evidence="14 15" key="1">
    <citation type="submission" date="2015-11" db="EMBL/GenBank/DDBJ databases">
        <title>Genomic analysis of 38 Legionella species identifies large and diverse effector repertoires.</title>
        <authorList>
            <person name="Burstein D."/>
            <person name="Amaro F."/>
            <person name="Zusman T."/>
            <person name="Lifshitz Z."/>
            <person name="Cohen O."/>
            <person name="Gilbert J.A."/>
            <person name="Pupko T."/>
            <person name="Shuman H.A."/>
            <person name="Segal G."/>
        </authorList>
    </citation>
    <scope>NUCLEOTIDE SEQUENCE [LARGE SCALE GENOMIC DNA]</scope>
    <source>
        <strain evidence="14 15">ATCC 49655</strain>
    </source>
</reference>
<keyword evidence="7" id="KW-0319">Glycerol metabolism</keyword>
<proteinExistence type="inferred from homology"/>
<feature type="domain" description="Carbohydrate kinase FGGY N-terminal" evidence="12">
    <location>
        <begin position="13"/>
        <end position="255"/>
    </location>
</feature>
<dbReference type="EC" id="2.7.1.30" evidence="3"/>
<dbReference type="GO" id="GO:0019563">
    <property type="term" value="P:glycerol catabolic process"/>
    <property type="evidence" value="ECO:0007669"/>
    <property type="project" value="TreeGrafter"/>
</dbReference>
<dbReference type="PANTHER" id="PTHR10196:SF78">
    <property type="entry name" value="GLYCEROL KINASE"/>
    <property type="match status" value="1"/>
</dbReference>
<evidence type="ECO:0000259" key="12">
    <source>
        <dbReference type="Pfam" id="PF00370"/>
    </source>
</evidence>
<dbReference type="InterPro" id="IPR043129">
    <property type="entry name" value="ATPase_NBD"/>
</dbReference>
<dbReference type="GO" id="GO:0005524">
    <property type="term" value="F:ATP binding"/>
    <property type="evidence" value="ECO:0007669"/>
    <property type="project" value="UniProtKB-KW"/>
</dbReference>
<name>A0A0W0YUE5_9GAMM</name>
<evidence type="ECO:0000256" key="1">
    <source>
        <dbReference type="ARBA" id="ARBA00005190"/>
    </source>
</evidence>
<dbReference type="Proteomes" id="UP000054600">
    <property type="component" value="Unassembled WGS sequence"/>
</dbReference>
<evidence type="ECO:0000259" key="13">
    <source>
        <dbReference type="Pfam" id="PF02782"/>
    </source>
</evidence>
<sequence length="497" mass="55155">MLSNKRNEAAMNYLLAIDQGTSSTRAMIYTVEGDLVVSSQYPLTQYYPHSGWVEHDPEEIWQKTLTAIQDVISQVNSDHILSCGITNQRETTVIWNKKTGSCLAPAIVWQDRRTEEYCRSLLEYQGMIQEKTGLLLDPYFSASKLNWFLEHIPEAKKLAEQGELAFGTIDSFLIWRMTKGKRHATDVTNASRTMLFNIKTEQWDKELLRLFAIPESVLPEVCDSDSDFGTIDAQWTGVEIPINGVAGDQQAALIGQGCLDEGMVKATFGTGGFLLLNTGSKPVMSQHKLLTTIAYKIKGSLAYGLEGSIYHAGTTVKWLRDEMKLISNSAETETLAQSLESNEGVYLVSSFTGLGAPHWLSTSGAVVSGLSRATNRAHFARAALEGVCYQTREVLACMREDSHMNLSLLRVDGGMAVNQWFLQFLADQCQLQVQKPADIETTAKGAAILAAIGYGAFSSFSALKKVWDVEREFQPVRAVENVERDYQGWQKALAMVK</sequence>
<dbReference type="PROSITE" id="PS00445">
    <property type="entry name" value="FGGY_KINASES_2"/>
    <property type="match status" value="1"/>
</dbReference>
<dbReference type="PROSITE" id="PS00933">
    <property type="entry name" value="FGGY_KINASES_1"/>
    <property type="match status" value="1"/>
</dbReference>
<dbReference type="STRING" id="1122169.Lsha_1597"/>
<dbReference type="EMBL" id="LNYW01000044">
    <property type="protein sequence ID" value="KTD60501.1"/>
    <property type="molecule type" value="Genomic_DNA"/>
</dbReference>
<evidence type="ECO:0000256" key="4">
    <source>
        <dbReference type="ARBA" id="ARBA00022679"/>
    </source>
</evidence>
<evidence type="ECO:0000256" key="8">
    <source>
        <dbReference type="ARBA" id="ARBA00022840"/>
    </source>
</evidence>
<evidence type="ECO:0000256" key="7">
    <source>
        <dbReference type="ARBA" id="ARBA00022798"/>
    </source>
</evidence>
<dbReference type="InterPro" id="IPR000577">
    <property type="entry name" value="Carb_kinase_FGGY"/>
</dbReference>
<evidence type="ECO:0000256" key="2">
    <source>
        <dbReference type="ARBA" id="ARBA00009156"/>
    </source>
</evidence>
<evidence type="ECO:0000256" key="3">
    <source>
        <dbReference type="ARBA" id="ARBA00012099"/>
    </source>
</evidence>
<protein>
    <recommendedName>
        <fullName evidence="3">glycerol kinase</fullName>
        <ecNumber evidence="3">2.7.1.30</ecNumber>
    </recommendedName>
    <alternativeName>
        <fullName evidence="9">ATP:glycerol 3-phosphotransferase</fullName>
    </alternativeName>
</protein>
<evidence type="ECO:0000256" key="11">
    <source>
        <dbReference type="RuleBase" id="RU003733"/>
    </source>
</evidence>
<keyword evidence="4 11" id="KW-0808">Transferase</keyword>
<dbReference type="PANTHER" id="PTHR10196">
    <property type="entry name" value="SUGAR KINASE"/>
    <property type="match status" value="1"/>
</dbReference>
<dbReference type="Gene3D" id="3.30.420.40">
    <property type="match status" value="2"/>
</dbReference>
<evidence type="ECO:0000256" key="6">
    <source>
        <dbReference type="ARBA" id="ARBA00022777"/>
    </source>
</evidence>
<dbReference type="InterPro" id="IPR018483">
    <property type="entry name" value="Carb_kinase_FGGY_CS"/>
</dbReference>
<comment type="similarity">
    <text evidence="2 11">Belongs to the FGGY kinase family.</text>
</comment>
<dbReference type="InterPro" id="IPR018484">
    <property type="entry name" value="FGGY_N"/>
</dbReference>
<accession>A0A0W0YUE5</accession>
<dbReference type="SUPFAM" id="SSF53067">
    <property type="entry name" value="Actin-like ATPase domain"/>
    <property type="match status" value="2"/>
</dbReference>
<keyword evidence="6 11" id="KW-0418">Kinase</keyword>
<comment type="caution">
    <text evidence="14">The sequence shown here is derived from an EMBL/GenBank/DDBJ whole genome shotgun (WGS) entry which is preliminary data.</text>
</comment>
<keyword evidence="5" id="KW-0547">Nucleotide-binding</keyword>
<dbReference type="FunFam" id="3.30.420.40:FF:000007">
    <property type="entry name" value="Glycerol kinase"/>
    <property type="match status" value="1"/>
</dbReference>
<keyword evidence="8" id="KW-0067">ATP-binding</keyword>
<dbReference type="FunFam" id="3.30.420.40:FF:000008">
    <property type="entry name" value="Glycerol kinase"/>
    <property type="match status" value="1"/>
</dbReference>
<feature type="domain" description="Carbohydrate kinase FGGY C-terminal" evidence="13">
    <location>
        <begin position="265"/>
        <end position="453"/>
    </location>
</feature>
<organism evidence="14 15">
    <name type="scientific">Legionella shakespearei DSM 23087</name>
    <dbReference type="NCBI Taxonomy" id="1122169"/>
    <lineage>
        <taxon>Bacteria</taxon>
        <taxon>Pseudomonadati</taxon>
        <taxon>Pseudomonadota</taxon>
        <taxon>Gammaproteobacteria</taxon>
        <taxon>Legionellales</taxon>
        <taxon>Legionellaceae</taxon>
        <taxon>Legionella</taxon>
    </lineage>
</organism>
<dbReference type="PATRIC" id="fig|1122169.6.peg.1838"/>
<dbReference type="GO" id="GO:0004370">
    <property type="term" value="F:glycerol kinase activity"/>
    <property type="evidence" value="ECO:0007669"/>
    <property type="project" value="UniProtKB-EC"/>
</dbReference>
<evidence type="ECO:0000313" key="14">
    <source>
        <dbReference type="EMBL" id="KTD60501.1"/>
    </source>
</evidence>
<dbReference type="CDD" id="cd07786">
    <property type="entry name" value="FGGY_EcGK_like"/>
    <property type="match status" value="1"/>
</dbReference>
<dbReference type="AlphaFoldDB" id="A0A0W0YUE5"/>
<evidence type="ECO:0000256" key="9">
    <source>
        <dbReference type="ARBA" id="ARBA00043149"/>
    </source>
</evidence>
<dbReference type="InterPro" id="IPR018485">
    <property type="entry name" value="FGGY_C"/>
</dbReference>
<dbReference type="eggNOG" id="COG0554">
    <property type="taxonomic scope" value="Bacteria"/>
</dbReference>
<dbReference type="NCBIfam" id="NF000756">
    <property type="entry name" value="PRK00047.1"/>
    <property type="match status" value="1"/>
</dbReference>